<evidence type="ECO:0000313" key="2">
    <source>
        <dbReference type="Proteomes" id="UP001597111"/>
    </source>
</evidence>
<organism evidence="1 2">
    <name type="scientific">Halolamina salina</name>
    <dbReference type="NCBI Taxonomy" id="1220023"/>
    <lineage>
        <taxon>Archaea</taxon>
        <taxon>Methanobacteriati</taxon>
        <taxon>Methanobacteriota</taxon>
        <taxon>Stenosarchaea group</taxon>
        <taxon>Halobacteria</taxon>
        <taxon>Halobacteriales</taxon>
        <taxon>Haloferacaceae</taxon>
    </lineage>
</organism>
<reference evidence="1 2" key="1">
    <citation type="journal article" date="2019" name="Int. J. Syst. Evol. Microbiol.">
        <title>The Global Catalogue of Microorganisms (GCM) 10K type strain sequencing project: providing services to taxonomists for standard genome sequencing and annotation.</title>
        <authorList>
            <consortium name="The Broad Institute Genomics Platform"/>
            <consortium name="The Broad Institute Genome Sequencing Center for Infectious Disease"/>
            <person name="Wu L."/>
            <person name="Ma J."/>
        </authorList>
    </citation>
    <scope>NUCLEOTIDE SEQUENCE [LARGE SCALE GENOMIC DNA]</scope>
    <source>
        <strain evidence="1 2">CGMCC 1.12285</strain>
    </source>
</reference>
<comment type="caution">
    <text evidence="1">The sequence shown here is derived from an EMBL/GenBank/DDBJ whole genome shotgun (WGS) entry which is preliminary data.</text>
</comment>
<dbReference type="EMBL" id="JBHUDH010000168">
    <property type="protein sequence ID" value="MFD1527256.1"/>
    <property type="molecule type" value="Genomic_DNA"/>
</dbReference>
<sequence length="105" mass="11818">MATHAQRDGPTPASLPDAVPFDLRNLTRQSWKLGSRIVDGAERVGEWRHTEGRWTLTAFDATDETLVLRLRTPVGRVRFYGAIEAEFREARPALASAAAWERVDE</sequence>
<proteinExistence type="predicted"/>
<dbReference type="AlphaFoldDB" id="A0ABD6B8E2"/>
<accession>A0ABD6B8E2</accession>
<evidence type="ECO:0000313" key="1">
    <source>
        <dbReference type="EMBL" id="MFD1527256.1"/>
    </source>
</evidence>
<name>A0ABD6B8E2_9EURY</name>
<dbReference type="RefSeq" id="WP_379818862.1">
    <property type="nucleotide sequence ID" value="NZ_JBHUDH010000168.1"/>
</dbReference>
<protein>
    <submittedName>
        <fullName evidence="1">Uncharacterized protein</fullName>
    </submittedName>
</protein>
<gene>
    <name evidence="1" type="ORF">ACFR9S_13305</name>
</gene>
<dbReference type="Proteomes" id="UP001597111">
    <property type="component" value="Unassembled WGS sequence"/>
</dbReference>
<keyword evidence="2" id="KW-1185">Reference proteome</keyword>